<accession>K0RF01</accession>
<dbReference type="EMBL" id="AGNL01042854">
    <property type="protein sequence ID" value="EJK50839.1"/>
    <property type="molecule type" value="Genomic_DNA"/>
</dbReference>
<comment type="caution">
    <text evidence="1">The sequence shown here is derived from an EMBL/GenBank/DDBJ whole genome shotgun (WGS) entry which is preliminary data.</text>
</comment>
<evidence type="ECO:0000313" key="1">
    <source>
        <dbReference type="EMBL" id="EJK50839.1"/>
    </source>
</evidence>
<gene>
    <name evidence="1" type="ORF">THAOC_30057</name>
</gene>
<sequence>VYLDFVDESFAKVQALRLTADAENKNFNIPK</sequence>
<feature type="non-terminal residue" evidence="1">
    <location>
        <position position="1"/>
    </location>
</feature>
<evidence type="ECO:0000313" key="2">
    <source>
        <dbReference type="Proteomes" id="UP000266841"/>
    </source>
</evidence>
<dbReference type="AlphaFoldDB" id="K0RF01"/>
<keyword evidence="2" id="KW-1185">Reference proteome</keyword>
<reference evidence="1 2" key="1">
    <citation type="journal article" date="2012" name="Genome Biol.">
        <title>Genome and low-iron response of an oceanic diatom adapted to chronic iron limitation.</title>
        <authorList>
            <person name="Lommer M."/>
            <person name="Specht M."/>
            <person name="Roy A.S."/>
            <person name="Kraemer L."/>
            <person name="Andreson R."/>
            <person name="Gutowska M.A."/>
            <person name="Wolf J."/>
            <person name="Bergner S.V."/>
            <person name="Schilhabel M.B."/>
            <person name="Klostermeier U.C."/>
            <person name="Beiko R.G."/>
            <person name="Rosenstiel P."/>
            <person name="Hippler M."/>
            <person name="Laroche J."/>
        </authorList>
    </citation>
    <scope>NUCLEOTIDE SEQUENCE [LARGE SCALE GENOMIC DNA]</scope>
    <source>
        <strain evidence="1 2">CCMP1005</strain>
    </source>
</reference>
<proteinExistence type="predicted"/>
<name>K0RF01_THAOC</name>
<dbReference type="Proteomes" id="UP000266841">
    <property type="component" value="Unassembled WGS sequence"/>
</dbReference>
<protein>
    <submittedName>
        <fullName evidence="1">Uncharacterized protein</fullName>
    </submittedName>
</protein>
<organism evidence="1 2">
    <name type="scientific">Thalassiosira oceanica</name>
    <name type="common">Marine diatom</name>
    <dbReference type="NCBI Taxonomy" id="159749"/>
    <lineage>
        <taxon>Eukaryota</taxon>
        <taxon>Sar</taxon>
        <taxon>Stramenopiles</taxon>
        <taxon>Ochrophyta</taxon>
        <taxon>Bacillariophyta</taxon>
        <taxon>Coscinodiscophyceae</taxon>
        <taxon>Thalassiosirophycidae</taxon>
        <taxon>Thalassiosirales</taxon>
        <taxon>Thalassiosiraceae</taxon>
        <taxon>Thalassiosira</taxon>
    </lineage>
</organism>